<dbReference type="Proteomes" id="UP000198916">
    <property type="component" value="Unassembled WGS sequence"/>
</dbReference>
<dbReference type="Gene3D" id="2.60.120.10">
    <property type="entry name" value="Jelly Rolls"/>
    <property type="match status" value="1"/>
</dbReference>
<protein>
    <submittedName>
        <fullName evidence="1">cAMP-binding domain of CRP or a regulatory subunit of cAMP-dependent protein kinases</fullName>
    </submittedName>
</protein>
<dbReference type="SUPFAM" id="SSF51206">
    <property type="entry name" value="cAMP-binding domain-like"/>
    <property type="match status" value="1"/>
</dbReference>
<dbReference type="InterPro" id="IPR014710">
    <property type="entry name" value="RmlC-like_jellyroll"/>
</dbReference>
<accession>A0A1H7NKZ3</accession>
<keyword evidence="2" id="KW-1185">Reference proteome</keyword>
<gene>
    <name evidence="1" type="ORF">SAMN05421740_10420</name>
</gene>
<reference evidence="2" key="1">
    <citation type="submission" date="2016-10" db="EMBL/GenBank/DDBJ databases">
        <authorList>
            <person name="Varghese N."/>
            <person name="Submissions S."/>
        </authorList>
    </citation>
    <scope>NUCLEOTIDE SEQUENCE [LARGE SCALE GENOMIC DNA]</scope>
    <source>
        <strain evidence="2">Jip14</strain>
    </source>
</reference>
<sequence>MERLFTYWSKHCPALGADSQSFVRGRSKLKRYRSMQVIKLEGQRFPFFCIVLSGLVAGYRKNSAGTPLLCELMQPMDYFTGTQHPFTPRLREAEYMAIENTTLLLVPIAEAREAQRHFPAFAELLHVMKQRKINFFELLITLGSEPYYYARYCAYMDRFGRQAPHLPDAPQWQLLRMGRSTYYRMKSRYLRDRS</sequence>
<dbReference type="OrthoDB" id="704912at2"/>
<keyword evidence="1" id="KW-0808">Transferase</keyword>
<dbReference type="InterPro" id="IPR018490">
    <property type="entry name" value="cNMP-bd_dom_sf"/>
</dbReference>
<evidence type="ECO:0000313" key="1">
    <source>
        <dbReference type="EMBL" id="SEL23989.1"/>
    </source>
</evidence>
<keyword evidence="1" id="KW-0418">Kinase</keyword>
<dbReference type="EMBL" id="FNZR01000004">
    <property type="protein sequence ID" value="SEL23989.1"/>
    <property type="molecule type" value="Genomic_DNA"/>
</dbReference>
<evidence type="ECO:0000313" key="2">
    <source>
        <dbReference type="Proteomes" id="UP000198916"/>
    </source>
</evidence>
<dbReference type="STRING" id="332977.SAMN05421740_10420"/>
<dbReference type="RefSeq" id="WP_090605493.1">
    <property type="nucleotide sequence ID" value="NZ_FNZR01000004.1"/>
</dbReference>
<proteinExistence type="predicted"/>
<dbReference type="GO" id="GO:0016301">
    <property type="term" value="F:kinase activity"/>
    <property type="evidence" value="ECO:0007669"/>
    <property type="project" value="UniProtKB-KW"/>
</dbReference>
<organism evidence="1 2">
    <name type="scientific">Parapedobacter koreensis</name>
    <dbReference type="NCBI Taxonomy" id="332977"/>
    <lineage>
        <taxon>Bacteria</taxon>
        <taxon>Pseudomonadati</taxon>
        <taxon>Bacteroidota</taxon>
        <taxon>Sphingobacteriia</taxon>
        <taxon>Sphingobacteriales</taxon>
        <taxon>Sphingobacteriaceae</taxon>
        <taxon>Parapedobacter</taxon>
    </lineage>
</organism>
<dbReference type="AlphaFoldDB" id="A0A1H7NKZ3"/>
<name>A0A1H7NKZ3_9SPHI</name>